<dbReference type="AlphaFoldDB" id="A0A2T8HU07"/>
<dbReference type="NCBIfam" id="NF037970">
    <property type="entry name" value="vanZ_1"/>
    <property type="match status" value="1"/>
</dbReference>
<evidence type="ECO:0000259" key="2">
    <source>
        <dbReference type="Pfam" id="PF04892"/>
    </source>
</evidence>
<reference evidence="3 4" key="1">
    <citation type="submission" date="2018-04" db="EMBL/GenBank/DDBJ databases">
        <title>Pararhodobacter oceanense sp. nov., isolated from marine intertidal sediment.</title>
        <authorList>
            <person name="Wang X.-L."/>
            <person name="Du Z.-J."/>
        </authorList>
    </citation>
    <scope>NUCLEOTIDE SEQUENCE [LARGE SCALE GENOMIC DNA]</scope>
    <source>
        <strain evidence="3 4">AM505</strain>
    </source>
</reference>
<dbReference type="EMBL" id="QDKM01000004">
    <property type="protein sequence ID" value="PVH28866.1"/>
    <property type="molecule type" value="Genomic_DNA"/>
</dbReference>
<sequence>MPAGGPPGSDKLYHALAFGALAFPLPLVRPRMAIYVFLCVLVYGGVIELIQPYFGRSAEWADLWADGLGAALGATAGALLSGRVLAATRRRRDA</sequence>
<evidence type="ECO:0000313" key="3">
    <source>
        <dbReference type="EMBL" id="PVH28866.1"/>
    </source>
</evidence>
<feature type="domain" description="VanZ-like" evidence="2">
    <location>
        <begin position="16"/>
        <end position="76"/>
    </location>
</feature>
<proteinExistence type="predicted"/>
<protein>
    <submittedName>
        <fullName evidence="3">VanZ family protein</fullName>
    </submittedName>
</protein>
<keyword evidence="1" id="KW-0472">Membrane</keyword>
<evidence type="ECO:0000256" key="1">
    <source>
        <dbReference type="SAM" id="Phobius"/>
    </source>
</evidence>
<dbReference type="InterPro" id="IPR006976">
    <property type="entry name" value="VanZ-like"/>
</dbReference>
<gene>
    <name evidence="3" type="ORF">DDE20_10635</name>
</gene>
<dbReference type="Pfam" id="PF04892">
    <property type="entry name" value="VanZ"/>
    <property type="match status" value="1"/>
</dbReference>
<dbReference type="Proteomes" id="UP000245911">
    <property type="component" value="Unassembled WGS sequence"/>
</dbReference>
<accession>A0A2T8HU07</accession>
<keyword evidence="1" id="KW-1133">Transmembrane helix</keyword>
<feature type="transmembrane region" description="Helical" evidence="1">
    <location>
        <begin position="35"/>
        <end position="55"/>
    </location>
</feature>
<feature type="transmembrane region" description="Helical" evidence="1">
    <location>
        <begin position="67"/>
        <end position="86"/>
    </location>
</feature>
<keyword evidence="4" id="KW-1185">Reference proteome</keyword>
<evidence type="ECO:0000313" key="4">
    <source>
        <dbReference type="Proteomes" id="UP000245911"/>
    </source>
</evidence>
<feature type="transmembrane region" description="Helical" evidence="1">
    <location>
        <begin position="12"/>
        <end position="28"/>
    </location>
</feature>
<dbReference type="OrthoDB" id="582407at2"/>
<keyword evidence="1" id="KW-0812">Transmembrane</keyword>
<name>A0A2T8HU07_9RHOB</name>
<comment type="caution">
    <text evidence="3">The sequence shown here is derived from an EMBL/GenBank/DDBJ whole genome shotgun (WGS) entry which is preliminary data.</text>
</comment>
<organism evidence="3 4">
    <name type="scientific">Pararhodobacter oceanensis</name>
    <dbReference type="NCBI Taxonomy" id="2172121"/>
    <lineage>
        <taxon>Bacteria</taxon>
        <taxon>Pseudomonadati</taxon>
        <taxon>Pseudomonadota</taxon>
        <taxon>Alphaproteobacteria</taxon>
        <taxon>Rhodobacterales</taxon>
        <taxon>Paracoccaceae</taxon>
        <taxon>Pararhodobacter</taxon>
    </lineage>
</organism>